<comment type="caution">
    <text evidence="3">The sequence shown here is derived from an EMBL/GenBank/DDBJ whole genome shotgun (WGS) entry which is preliminary data.</text>
</comment>
<dbReference type="InterPro" id="IPR036397">
    <property type="entry name" value="RNaseH_sf"/>
</dbReference>
<dbReference type="RefSeq" id="WP_169342004.1">
    <property type="nucleotide sequence ID" value="NZ_JABBZM010000046.1"/>
</dbReference>
<proteinExistence type="predicted"/>
<dbReference type="AlphaFoldDB" id="A0A848PF00"/>
<dbReference type="InterPro" id="IPR012337">
    <property type="entry name" value="RNaseH-like_sf"/>
</dbReference>
<feature type="domain" description="Integrase catalytic" evidence="2">
    <location>
        <begin position="225"/>
        <end position="454"/>
    </location>
</feature>
<evidence type="ECO:0000313" key="3">
    <source>
        <dbReference type="EMBL" id="NMV42088.1"/>
    </source>
</evidence>
<dbReference type="SUPFAM" id="SSF53098">
    <property type="entry name" value="Ribonuclease H-like"/>
    <property type="match status" value="1"/>
</dbReference>
<dbReference type="EMBL" id="JABBZM010000046">
    <property type="protein sequence ID" value="NMV42088.1"/>
    <property type="molecule type" value="Genomic_DNA"/>
</dbReference>
<evidence type="ECO:0000313" key="4">
    <source>
        <dbReference type="Proteomes" id="UP000575469"/>
    </source>
</evidence>
<dbReference type="GO" id="GO:0003676">
    <property type="term" value="F:nucleic acid binding"/>
    <property type="evidence" value="ECO:0007669"/>
    <property type="project" value="InterPro"/>
</dbReference>
<accession>A0A848PF00</accession>
<dbReference type="InterPro" id="IPR001584">
    <property type="entry name" value="Integrase_cat-core"/>
</dbReference>
<reference evidence="3 4" key="1">
    <citation type="submission" date="2020-04" db="EMBL/GenBank/DDBJ databases">
        <title>Ralstonia insidiosa genome sequencing and assembly.</title>
        <authorList>
            <person name="Martins R.C.R."/>
            <person name="Perdigao-Neto L.V."/>
            <person name="Levin A.S.S."/>
            <person name="Costa S.F."/>
        </authorList>
    </citation>
    <scope>NUCLEOTIDE SEQUENCE [LARGE SCALE GENOMIC DNA]</scope>
    <source>
        <strain evidence="3 4">5047</strain>
    </source>
</reference>
<name>A0A848PF00_9RALS</name>
<feature type="region of interest" description="Disordered" evidence="1">
    <location>
        <begin position="629"/>
        <end position="657"/>
    </location>
</feature>
<dbReference type="Proteomes" id="UP000575469">
    <property type="component" value="Unassembled WGS sequence"/>
</dbReference>
<organism evidence="3 4">
    <name type="scientific">Ralstonia insidiosa</name>
    <dbReference type="NCBI Taxonomy" id="190721"/>
    <lineage>
        <taxon>Bacteria</taxon>
        <taxon>Pseudomonadati</taxon>
        <taxon>Pseudomonadota</taxon>
        <taxon>Betaproteobacteria</taxon>
        <taxon>Burkholderiales</taxon>
        <taxon>Burkholderiaceae</taxon>
        <taxon>Ralstonia</taxon>
    </lineage>
</organism>
<evidence type="ECO:0000256" key="1">
    <source>
        <dbReference type="SAM" id="MobiDB-lite"/>
    </source>
</evidence>
<gene>
    <name evidence="3" type="ORF">HGR00_29675</name>
</gene>
<dbReference type="PROSITE" id="PS50994">
    <property type="entry name" value="INTEGRASE"/>
    <property type="match status" value="1"/>
</dbReference>
<protein>
    <submittedName>
        <fullName evidence="3">Transposase family protein</fullName>
    </submittedName>
</protein>
<evidence type="ECO:0000259" key="2">
    <source>
        <dbReference type="PROSITE" id="PS50994"/>
    </source>
</evidence>
<sequence length="657" mass="73885">MRRKPELQHLDLASWPSVAWTELTEGRQQRVRMATAAIERYARGDAIDEIELSTGIDRRQLYRWLYRALQTHPDGRIWGFRAVIPNVRIAEYARVAPIVVQGQTGSRGTAGAISQIFESHPALVTWLRAQIRQRKVVLHQVSTDGKLKTRLRGLKALHEEFLKQCRSLGLKATDYPLCMDYLAIRSLSNRLKAEMLRSFGQAARAAGASHLKGLPLQDGHAVSPAAVRPYQVVEFDGHRLDVRLKVVVRDPLGFEHEFEMERIWLLVIIDVCTRAILGYHVVLAREYSRHDVIKTMEKALEPHRPMTFTLPNLAYSKHDGLPSQKLPELAYACWEWIKLDNAKANLANDTLSALCEFVGCIVDAGPYHHPDERPYIERFFATIAQEMSSRLPGYTGSHPRNLRRALSDPKGNLRLYLSSDELTELVEYAIASYNGTPHSGLNNITPLEAMERLIRVKQSMLSWLAEHRRRTLCLMQTASRHTVRAYLHQGVRPHINLHGVRYTSTTLAAATHLIGTKLLVYSNVEDLRGVRAFLADGAELGPLQAQGAWGLVPHDLRLRKEILKWRKKRGMRKGMEGNVIEAFVQEKLAHAKHTRKAATDLAHVIRVLSTAPTIYTPLRPTVPISAPLSNAVADDSPSPPPAPGVPRRLTIGTGLIS</sequence>
<dbReference type="GO" id="GO:0015074">
    <property type="term" value="P:DNA integration"/>
    <property type="evidence" value="ECO:0007669"/>
    <property type="project" value="InterPro"/>
</dbReference>
<dbReference type="Gene3D" id="3.30.420.10">
    <property type="entry name" value="Ribonuclease H-like superfamily/Ribonuclease H"/>
    <property type="match status" value="1"/>
</dbReference>